<organism evidence="1 2">
    <name type="scientific">Rhizophagus irregularis</name>
    <dbReference type="NCBI Taxonomy" id="588596"/>
    <lineage>
        <taxon>Eukaryota</taxon>
        <taxon>Fungi</taxon>
        <taxon>Fungi incertae sedis</taxon>
        <taxon>Mucoromycota</taxon>
        <taxon>Glomeromycotina</taxon>
        <taxon>Glomeromycetes</taxon>
        <taxon>Glomerales</taxon>
        <taxon>Glomeraceae</taxon>
        <taxon>Rhizophagus</taxon>
    </lineage>
</organism>
<name>A0A2I1GM07_9GLOM</name>
<dbReference type="Proteomes" id="UP000234323">
    <property type="component" value="Unassembled WGS sequence"/>
</dbReference>
<keyword evidence="2" id="KW-1185">Reference proteome</keyword>
<protein>
    <submittedName>
        <fullName evidence="1">Uncharacterized protein</fullName>
    </submittedName>
</protein>
<comment type="caution">
    <text evidence="1">The sequence shown here is derived from an EMBL/GenBank/DDBJ whole genome shotgun (WGS) entry which is preliminary data.</text>
</comment>
<accession>A0A2I1GM07</accession>
<dbReference type="EMBL" id="LLXI01000567">
    <property type="protein sequence ID" value="PKY47661.1"/>
    <property type="molecule type" value="Genomic_DNA"/>
</dbReference>
<gene>
    <name evidence="1" type="ORF">RhiirA4_462966</name>
</gene>
<evidence type="ECO:0000313" key="1">
    <source>
        <dbReference type="EMBL" id="PKY47661.1"/>
    </source>
</evidence>
<reference evidence="1 2" key="1">
    <citation type="submission" date="2015-10" db="EMBL/GenBank/DDBJ databases">
        <title>Genome analyses suggest a sexual origin of heterokaryosis in a supposedly ancient asexual fungus.</title>
        <authorList>
            <person name="Ropars J."/>
            <person name="Sedzielewska K."/>
            <person name="Noel J."/>
            <person name="Charron P."/>
            <person name="Farinelli L."/>
            <person name="Marton T."/>
            <person name="Kruger M."/>
            <person name="Pelin A."/>
            <person name="Brachmann A."/>
            <person name="Corradi N."/>
        </authorList>
    </citation>
    <scope>NUCLEOTIDE SEQUENCE [LARGE SCALE GENOMIC DNA]</scope>
    <source>
        <strain evidence="1 2">A4</strain>
    </source>
</reference>
<dbReference type="AlphaFoldDB" id="A0A2I1GM07"/>
<proteinExistence type="predicted"/>
<evidence type="ECO:0000313" key="2">
    <source>
        <dbReference type="Proteomes" id="UP000234323"/>
    </source>
</evidence>
<sequence length="92" mass="10285">MEPDKLGGLEGLVDGKEVIVAFVDQPEEEPVHLPAEFEGITVLISYEALVLYHRSSHKDLIIPIHLILGDVKNKFNSAVFTLKEDVEESWAD</sequence>